<organism evidence="3 4">
    <name type="scientific">Algivirga pacifica</name>
    <dbReference type="NCBI Taxonomy" id="1162670"/>
    <lineage>
        <taxon>Bacteria</taxon>
        <taxon>Pseudomonadati</taxon>
        <taxon>Bacteroidota</taxon>
        <taxon>Cytophagia</taxon>
        <taxon>Cytophagales</taxon>
        <taxon>Flammeovirgaceae</taxon>
        <taxon>Algivirga</taxon>
    </lineage>
</organism>
<dbReference type="EMBL" id="BAABJX010000030">
    <property type="protein sequence ID" value="GAA4834668.1"/>
    <property type="molecule type" value="Genomic_DNA"/>
</dbReference>
<protein>
    <submittedName>
        <fullName evidence="3">Universal stress protein</fullName>
    </submittedName>
</protein>
<evidence type="ECO:0000256" key="1">
    <source>
        <dbReference type="ARBA" id="ARBA00008791"/>
    </source>
</evidence>
<dbReference type="Proteomes" id="UP001500298">
    <property type="component" value="Unassembled WGS sequence"/>
</dbReference>
<evidence type="ECO:0000259" key="2">
    <source>
        <dbReference type="Pfam" id="PF00582"/>
    </source>
</evidence>
<sequence length="281" mass="31352">MKRILVPVDFSPLAHDAYSFATKIAKAFDSTIVLLRVTEVSADVLLNDEGDLASNNEVDVDKIREQRADNLKRLEDWKGESEVKVESVSIYGHSCSKSILQVIKQQGADLVIMGTEGNSGIKEIFTNSLTEYISIKSEVPVLSLKCNRDALAISEIVVVNDLKQLDQPLPYIKVMQEVLGAKVNLLKIERPSSTMTTEEVHQRAKHLMEHNEIEHFAVHMVSAYGVEEGVRKYIESNPETAIVAIATKSREGLAVLIDGCPSRDLVNHLEMPVYIFQDIHK</sequence>
<dbReference type="SUPFAM" id="SSF52402">
    <property type="entry name" value="Adenine nucleotide alpha hydrolases-like"/>
    <property type="match status" value="1"/>
</dbReference>
<feature type="domain" description="UspA" evidence="2">
    <location>
        <begin position="1"/>
        <end position="142"/>
    </location>
</feature>
<dbReference type="InterPro" id="IPR006015">
    <property type="entry name" value="Universal_stress_UspA"/>
</dbReference>
<dbReference type="Gene3D" id="3.40.50.12370">
    <property type="match status" value="1"/>
</dbReference>
<evidence type="ECO:0000313" key="4">
    <source>
        <dbReference type="Proteomes" id="UP001500298"/>
    </source>
</evidence>
<reference evidence="4" key="1">
    <citation type="journal article" date="2019" name="Int. J. Syst. Evol. Microbiol.">
        <title>The Global Catalogue of Microorganisms (GCM) 10K type strain sequencing project: providing services to taxonomists for standard genome sequencing and annotation.</title>
        <authorList>
            <consortium name="The Broad Institute Genomics Platform"/>
            <consortium name="The Broad Institute Genome Sequencing Center for Infectious Disease"/>
            <person name="Wu L."/>
            <person name="Ma J."/>
        </authorList>
    </citation>
    <scope>NUCLEOTIDE SEQUENCE [LARGE SCALE GENOMIC DNA]</scope>
    <source>
        <strain evidence="4">JCM 18326</strain>
    </source>
</reference>
<name>A0ABP9DAC8_9BACT</name>
<dbReference type="PANTHER" id="PTHR46268:SF6">
    <property type="entry name" value="UNIVERSAL STRESS PROTEIN UP12"/>
    <property type="match status" value="1"/>
</dbReference>
<dbReference type="PANTHER" id="PTHR46268">
    <property type="entry name" value="STRESS RESPONSE PROTEIN NHAX"/>
    <property type="match status" value="1"/>
</dbReference>
<comment type="caution">
    <text evidence="3">The sequence shown here is derived from an EMBL/GenBank/DDBJ whole genome shotgun (WGS) entry which is preliminary data.</text>
</comment>
<gene>
    <name evidence="3" type="ORF">GCM10023331_19860</name>
</gene>
<dbReference type="CDD" id="cd00293">
    <property type="entry name" value="USP-like"/>
    <property type="match status" value="1"/>
</dbReference>
<dbReference type="RefSeq" id="WP_345371416.1">
    <property type="nucleotide sequence ID" value="NZ_BAABJX010000030.1"/>
</dbReference>
<accession>A0ABP9DAC8</accession>
<evidence type="ECO:0000313" key="3">
    <source>
        <dbReference type="EMBL" id="GAA4834668.1"/>
    </source>
</evidence>
<dbReference type="Pfam" id="PF00582">
    <property type="entry name" value="Usp"/>
    <property type="match status" value="1"/>
</dbReference>
<comment type="similarity">
    <text evidence="1">Belongs to the universal stress protein A family.</text>
</comment>
<dbReference type="InterPro" id="IPR006016">
    <property type="entry name" value="UspA"/>
</dbReference>
<proteinExistence type="inferred from homology"/>
<keyword evidence="4" id="KW-1185">Reference proteome</keyword>
<dbReference type="PRINTS" id="PR01438">
    <property type="entry name" value="UNVRSLSTRESS"/>
</dbReference>